<dbReference type="EMBL" id="CP042912">
    <property type="protein sequence ID" value="QEG23596.1"/>
    <property type="molecule type" value="Genomic_DNA"/>
</dbReference>
<evidence type="ECO:0000313" key="4">
    <source>
        <dbReference type="Proteomes" id="UP000322214"/>
    </source>
</evidence>
<keyword evidence="4" id="KW-1185">Reference proteome</keyword>
<dbReference type="Gene3D" id="3.40.50.410">
    <property type="entry name" value="von Willebrand factor, type A domain"/>
    <property type="match status" value="1"/>
</dbReference>
<dbReference type="KEGG" id="mff:MFFC18_34970"/>
<dbReference type="InterPro" id="IPR036465">
    <property type="entry name" value="vWFA_dom_sf"/>
</dbReference>
<dbReference type="InterPro" id="IPR002881">
    <property type="entry name" value="DUF58"/>
</dbReference>
<feature type="region of interest" description="Disordered" evidence="1">
    <location>
        <begin position="1"/>
        <end position="23"/>
    </location>
</feature>
<evidence type="ECO:0000259" key="2">
    <source>
        <dbReference type="Pfam" id="PF01882"/>
    </source>
</evidence>
<dbReference type="PANTHER" id="PTHR33608:SF7">
    <property type="entry name" value="DUF58 DOMAIN-CONTAINING PROTEIN"/>
    <property type="match status" value="1"/>
</dbReference>
<name>A0A5B9PG72_9BACT</name>
<accession>A0A5B9PG72</accession>
<dbReference type="Proteomes" id="UP000322214">
    <property type="component" value="Chromosome"/>
</dbReference>
<dbReference type="Pfam" id="PF01882">
    <property type="entry name" value="DUF58"/>
    <property type="match status" value="1"/>
</dbReference>
<evidence type="ECO:0000256" key="1">
    <source>
        <dbReference type="SAM" id="MobiDB-lite"/>
    </source>
</evidence>
<gene>
    <name evidence="3" type="ORF">MFFC18_34970</name>
</gene>
<dbReference type="SUPFAM" id="SSF53300">
    <property type="entry name" value="vWA-like"/>
    <property type="match status" value="1"/>
</dbReference>
<dbReference type="RefSeq" id="WP_075086280.1">
    <property type="nucleotide sequence ID" value="NZ_CP042912.1"/>
</dbReference>
<evidence type="ECO:0000313" key="3">
    <source>
        <dbReference type="EMBL" id="QEG23596.1"/>
    </source>
</evidence>
<dbReference type="AlphaFoldDB" id="A0A5B9PG72"/>
<protein>
    <submittedName>
        <fullName evidence="3">VWA domain containing CoxE-like protein</fullName>
    </submittedName>
</protein>
<feature type="domain" description="DUF58" evidence="2">
    <location>
        <begin position="67"/>
        <end position="279"/>
    </location>
</feature>
<reference evidence="3 4" key="1">
    <citation type="submission" date="2019-08" db="EMBL/GenBank/DDBJ databases">
        <title>Deep-cultivation of Planctomycetes and their phenomic and genomic characterization uncovers novel biology.</title>
        <authorList>
            <person name="Wiegand S."/>
            <person name="Jogler M."/>
            <person name="Boedeker C."/>
            <person name="Pinto D."/>
            <person name="Vollmers J."/>
            <person name="Rivas-Marin E."/>
            <person name="Kohn T."/>
            <person name="Peeters S.H."/>
            <person name="Heuer A."/>
            <person name="Rast P."/>
            <person name="Oberbeckmann S."/>
            <person name="Bunk B."/>
            <person name="Jeske O."/>
            <person name="Meyerdierks A."/>
            <person name="Storesund J.E."/>
            <person name="Kallscheuer N."/>
            <person name="Luecker S."/>
            <person name="Lage O.M."/>
            <person name="Pohl T."/>
            <person name="Merkel B.J."/>
            <person name="Hornburger P."/>
            <person name="Mueller R.-W."/>
            <person name="Bruemmer F."/>
            <person name="Labrenz M."/>
            <person name="Spormann A.M."/>
            <person name="Op den Camp H."/>
            <person name="Overmann J."/>
            <person name="Amann R."/>
            <person name="Jetten M.S.M."/>
            <person name="Mascher T."/>
            <person name="Medema M.H."/>
            <person name="Devos D.P."/>
            <person name="Kaster A.-K."/>
            <person name="Ovreas L."/>
            <person name="Rohde M."/>
            <person name="Galperin M.Y."/>
            <person name="Jogler C."/>
        </authorList>
    </citation>
    <scope>NUCLEOTIDE SEQUENCE [LARGE SCALE GENOMIC DNA]</scope>
    <source>
        <strain evidence="3 4">FC18</strain>
    </source>
</reference>
<dbReference type="CDD" id="cd00198">
    <property type="entry name" value="vWFA"/>
    <property type="match status" value="1"/>
</dbReference>
<organism evidence="3 4">
    <name type="scientific">Mariniblastus fucicola</name>
    <dbReference type="NCBI Taxonomy" id="980251"/>
    <lineage>
        <taxon>Bacteria</taxon>
        <taxon>Pseudomonadati</taxon>
        <taxon>Planctomycetota</taxon>
        <taxon>Planctomycetia</taxon>
        <taxon>Pirellulales</taxon>
        <taxon>Pirellulaceae</taxon>
        <taxon>Mariniblastus</taxon>
    </lineage>
</organism>
<dbReference type="STRING" id="980251.GCA_001642875_04456"/>
<sequence length="335" mass="37456">MSNSITNPKPQSSSASSKAGSPRDSYVDTAAIMKLKNLELRARLIVEGFMSGLHRSPYHGFSVEFTDYREYSPGDDLRHLDWKLLARRDRKYIKRFEDETNLRCHLLVDLSRSMSFGSGDVEKSEYAKTLAASLAYFLFRQRDAVGLVTFDEAIDEVLPARFRPGHLRHLLGALERSTGGSSTDIGRPLEQVAATIQKRGLIVLVSDFLVPIESIRKPLSYLRAIGHDIVLLRVLDPAEVEFSFSQASMFVDLETGREIYVDPGAVAKDYQKRFNDHRSELKTFCDGNGIDFFEALTSDPVQTSLFNFLQARAQQAQRGQLTAANPNQRGGGGSQ</sequence>
<proteinExistence type="predicted"/>
<dbReference type="PANTHER" id="PTHR33608">
    <property type="entry name" value="BLL2464 PROTEIN"/>
    <property type="match status" value="1"/>
</dbReference>
<feature type="compositionally biased region" description="Polar residues" evidence="1">
    <location>
        <begin position="1"/>
        <end position="11"/>
    </location>
</feature>